<proteinExistence type="predicted"/>
<evidence type="ECO:0000313" key="3">
    <source>
        <dbReference type="Proteomes" id="UP000269154"/>
    </source>
</evidence>
<keyword evidence="3" id="KW-1185">Reference proteome</keyword>
<accession>A0A3N6QGR4</accession>
<dbReference type="OrthoDB" id="455352at2"/>
<dbReference type="Pfam" id="PF13565">
    <property type="entry name" value="HTH_32"/>
    <property type="match status" value="1"/>
</dbReference>
<feature type="region of interest" description="Disordered" evidence="1">
    <location>
        <begin position="80"/>
        <end position="103"/>
    </location>
</feature>
<sequence>MAGVCKIEITETVPELKTLLNGQKTASGFQKIQALYLFKIGQVTTVKELAVTLGVNRITVQRWLRQYRKEGLSGLLQVKQSGGRKPAIPPEARDGLQKRLNDPNNGFQSYGEIQKWLKEEYNINASYKAVYSTVRYQLKGKLTKNKYSAVRREQGTGNREQGE</sequence>
<dbReference type="EMBL" id="RCBY01000100">
    <property type="protein sequence ID" value="RQH38957.1"/>
    <property type="molecule type" value="Genomic_DNA"/>
</dbReference>
<organism evidence="2 3">
    <name type="scientific">Okeania hirsuta</name>
    <dbReference type="NCBI Taxonomy" id="1458930"/>
    <lineage>
        <taxon>Bacteria</taxon>
        <taxon>Bacillati</taxon>
        <taxon>Cyanobacteriota</taxon>
        <taxon>Cyanophyceae</taxon>
        <taxon>Oscillatoriophycideae</taxon>
        <taxon>Oscillatoriales</taxon>
        <taxon>Microcoleaceae</taxon>
        <taxon>Okeania</taxon>
    </lineage>
</organism>
<evidence type="ECO:0000256" key="1">
    <source>
        <dbReference type="SAM" id="MobiDB-lite"/>
    </source>
</evidence>
<dbReference type="Proteomes" id="UP000269154">
    <property type="component" value="Unassembled WGS sequence"/>
</dbReference>
<reference evidence="2 3" key="1">
    <citation type="journal article" date="2018" name="ACS Chem. Biol.">
        <title>Ketoreductase domain dysfunction expands chemodiversity: malyngamide biosynthesis in the cyanobacterium Okeania hirsuta.</title>
        <authorList>
            <person name="Moss N.A."/>
            <person name="Leao T."/>
            <person name="Rankin M."/>
            <person name="McCullough T.M."/>
            <person name="Qu P."/>
            <person name="Korobeynikov A."/>
            <person name="Smith J.L."/>
            <person name="Gerwick L."/>
            <person name="Gerwick W.H."/>
        </authorList>
    </citation>
    <scope>NUCLEOTIDE SEQUENCE [LARGE SCALE GENOMIC DNA]</scope>
    <source>
        <strain evidence="2 3">PAB10Feb10-1</strain>
    </source>
</reference>
<dbReference type="RefSeq" id="WP_124142954.1">
    <property type="nucleotide sequence ID" value="NZ_CAWOKI010000190.1"/>
</dbReference>
<protein>
    <submittedName>
        <fullName evidence="2">Helix-turn-helix domain-containing protein</fullName>
    </submittedName>
</protein>
<evidence type="ECO:0000313" key="2">
    <source>
        <dbReference type="EMBL" id="RQH38957.1"/>
    </source>
</evidence>
<dbReference type="SUPFAM" id="SSF46689">
    <property type="entry name" value="Homeodomain-like"/>
    <property type="match status" value="1"/>
</dbReference>
<name>A0A3N6QGR4_9CYAN</name>
<feature type="compositionally biased region" description="Basic and acidic residues" evidence="1">
    <location>
        <begin position="91"/>
        <end position="101"/>
    </location>
</feature>
<comment type="caution">
    <text evidence="2">The sequence shown here is derived from an EMBL/GenBank/DDBJ whole genome shotgun (WGS) entry which is preliminary data.</text>
</comment>
<dbReference type="AlphaFoldDB" id="A0A3N6QGR4"/>
<gene>
    <name evidence="2" type="ORF">D5R40_17590</name>
</gene>
<dbReference type="InterPro" id="IPR009057">
    <property type="entry name" value="Homeodomain-like_sf"/>
</dbReference>